<reference evidence="2 3" key="1">
    <citation type="submission" date="2019-02" db="EMBL/GenBank/DDBJ databases">
        <title>Deep-cultivation of Planctomycetes and their phenomic and genomic characterization uncovers novel biology.</title>
        <authorList>
            <person name="Wiegand S."/>
            <person name="Jogler M."/>
            <person name="Boedeker C."/>
            <person name="Pinto D."/>
            <person name="Vollmers J."/>
            <person name="Rivas-Marin E."/>
            <person name="Kohn T."/>
            <person name="Peeters S.H."/>
            <person name="Heuer A."/>
            <person name="Rast P."/>
            <person name="Oberbeckmann S."/>
            <person name="Bunk B."/>
            <person name="Jeske O."/>
            <person name="Meyerdierks A."/>
            <person name="Storesund J.E."/>
            <person name="Kallscheuer N."/>
            <person name="Luecker S."/>
            <person name="Lage O.M."/>
            <person name="Pohl T."/>
            <person name="Merkel B.J."/>
            <person name="Hornburger P."/>
            <person name="Mueller R.-W."/>
            <person name="Bruemmer F."/>
            <person name="Labrenz M."/>
            <person name="Spormann A.M."/>
            <person name="Op den Camp H."/>
            <person name="Overmann J."/>
            <person name="Amann R."/>
            <person name="Jetten M.S.M."/>
            <person name="Mascher T."/>
            <person name="Medema M.H."/>
            <person name="Devos D.P."/>
            <person name="Kaster A.-K."/>
            <person name="Ovreas L."/>
            <person name="Rohde M."/>
            <person name="Galperin M.Y."/>
            <person name="Jogler C."/>
        </authorList>
    </citation>
    <scope>NUCLEOTIDE SEQUENCE [LARGE SCALE GENOMIC DNA]</scope>
    <source>
        <strain evidence="2 3">Q31a</strain>
    </source>
</reference>
<dbReference type="AlphaFoldDB" id="A0A518GH82"/>
<dbReference type="Proteomes" id="UP000318017">
    <property type="component" value="Chromosome"/>
</dbReference>
<dbReference type="EMBL" id="CP036298">
    <property type="protein sequence ID" value="QDV27955.1"/>
    <property type="molecule type" value="Genomic_DNA"/>
</dbReference>
<proteinExistence type="predicted"/>
<dbReference type="KEGG" id="ahel:Q31a_63480"/>
<accession>A0A518GH82</accession>
<dbReference type="RefSeq" id="WP_145086149.1">
    <property type="nucleotide sequence ID" value="NZ_CP036298.1"/>
</dbReference>
<sequence length="86" mass="8852" precursor="true">MAKALSFTGQCVAAVCLLAGTLGCQQFPPMTGYPPPVYPGQPAYQGQQGYGQQGYGQPDYGVQQLSAPSVYVPSAGSQPPSPPPGY</sequence>
<evidence type="ECO:0000313" key="2">
    <source>
        <dbReference type="EMBL" id="QDV27955.1"/>
    </source>
</evidence>
<keyword evidence="3" id="KW-1185">Reference proteome</keyword>
<gene>
    <name evidence="2" type="ORF">Q31a_63480</name>
</gene>
<protein>
    <submittedName>
        <fullName evidence="2">Uncharacterized protein</fullName>
    </submittedName>
</protein>
<evidence type="ECO:0000256" key="1">
    <source>
        <dbReference type="SAM" id="MobiDB-lite"/>
    </source>
</evidence>
<feature type="region of interest" description="Disordered" evidence="1">
    <location>
        <begin position="41"/>
        <end position="62"/>
    </location>
</feature>
<evidence type="ECO:0000313" key="3">
    <source>
        <dbReference type="Proteomes" id="UP000318017"/>
    </source>
</evidence>
<organism evidence="2 3">
    <name type="scientific">Aureliella helgolandensis</name>
    <dbReference type="NCBI Taxonomy" id="2527968"/>
    <lineage>
        <taxon>Bacteria</taxon>
        <taxon>Pseudomonadati</taxon>
        <taxon>Planctomycetota</taxon>
        <taxon>Planctomycetia</taxon>
        <taxon>Pirellulales</taxon>
        <taxon>Pirellulaceae</taxon>
        <taxon>Aureliella</taxon>
    </lineage>
</organism>
<name>A0A518GH82_9BACT</name>
<dbReference type="PROSITE" id="PS51257">
    <property type="entry name" value="PROKAR_LIPOPROTEIN"/>
    <property type="match status" value="1"/>
</dbReference>